<organism evidence="1 2">
    <name type="scientific">Smittium culicis</name>
    <dbReference type="NCBI Taxonomy" id="133412"/>
    <lineage>
        <taxon>Eukaryota</taxon>
        <taxon>Fungi</taxon>
        <taxon>Fungi incertae sedis</taxon>
        <taxon>Zoopagomycota</taxon>
        <taxon>Kickxellomycotina</taxon>
        <taxon>Harpellomycetes</taxon>
        <taxon>Harpellales</taxon>
        <taxon>Legeriomycetaceae</taxon>
        <taxon>Smittium</taxon>
    </lineage>
</organism>
<evidence type="ECO:0000313" key="2">
    <source>
        <dbReference type="Proteomes" id="UP000187429"/>
    </source>
</evidence>
<dbReference type="EMBL" id="LSSM01005681">
    <property type="protein sequence ID" value="OMJ12188.1"/>
    <property type="molecule type" value="Genomic_DNA"/>
</dbReference>
<evidence type="ECO:0000313" key="1">
    <source>
        <dbReference type="EMBL" id="OMJ12188.1"/>
    </source>
</evidence>
<name>A0A1R1XC63_9FUNG</name>
<proteinExistence type="predicted"/>
<sequence>MFGCINLYPNRFLQSNNCTQHLAVGATSKKKKKNELNKNLNLSKLSDFEDKKKQKCLNNKLLTLSGIDPFAQENQPQLPRFTQASSLISRTSGKCTEQPQMLKDLGFFKNSATYTS</sequence>
<accession>A0A1R1XC63</accession>
<reference evidence="2" key="1">
    <citation type="submission" date="2017-01" db="EMBL/GenBank/DDBJ databases">
        <authorList>
            <person name="Wang Y."/>
            <person name="White M."/>
            <person name="Kvist S."/>
            <person name="Moncalvo J.-M."/>
        </authorList>
    </citation>
    <scope>NUCLEOTIDE SEQUENCE [LARGE SCALE GENOMIC DNA]</scope>
    <source>
        <strain evidence="2">ID-206-W2</strain>
    </source>
</reference>
<comment type="caution">
    <text evidence="1">The sequence shown here is derived from an EMBL/GenBank/DDBJ whole genome shotgun (WGS) entry which is preliminary data.</text>
</comment>
<keyword evidence="2" id="KW-1185">Reference proteome</keyword>
<dbReference type="Proteomes" id="UP000187429">
    <property type="component" value="Unassembled WGS sequence"/>
</dbReference>
<dbReference type="AlphaFoldDB" id="A0A1R1XC63"/>
<gene>
    <name evidence="1" type="ORF">AYI69_g9514</name>
</gene>
<protein>
    <submittedName>
        <fullName evidence="1">Uncharacterized protein</fullName>
    </submittedName>
</protein>